<evidence type="ECO:0000313" key="4">
    <source>
        <dbReference type="Proteomes" id="UP001498421"/>
    </source>
</evidence>
<accession>A0ABR1I542</accession>
<dbReference type="PROSITE" id="PS50948">
    <property type="entry name" value="PAN"/>
    <property type="match status" value="1"/>
</dbReference>
<dbReference type="SUPFAM" id="SSF57414">
    <property type="entry name" value="Hairpin loop containing domain-like"/>
    <property type="match status" value="1"/>
</dbReference>
<keyword evidence="1" id="KW-0732">Signal</keyword>
<evidence type="ECO:0000256" key="1">
    <source>
        <dbReference type="SAM" id="SignalP"/>
    </source>
</evidence>
<feature type="signal peptide" evidence="1">
    <location>
        <begin position="1"/>
        <end position="16"/>
    </location>
</feature>
<reference evidence="3 4" key="1">
    <citation type="journal article" date="2025" name="Microbiol. Resour. Announc.">
        <title>Draft genome sequences for Neonectria magnoliae and Neonectria punicea, canker pathogens of Liriodendron tulipifera and Acer saccharum in West Virginia.</title>
        <authorList>
            <person name="Petronek H.M."/>
            <person name="Kasson M.T."/>
            <person name="Metheny A.M."/>
            <person name="Stauder C.M."/>
            <person name="Lovett B."/>
            <person name="Lynch S.C."/>
            <person name="Garnas J.R."/>
            <person name="Kasson L.R."/>
            <person name="Stajich J.E."/>
        </authorList>
    </citation>
    <scope>NUCLEOTIDE SEQUENCE [LARGE SCALE GENOMIC DNA]</scope>
    <source>
        <strain evidence="3 4">NRRL 64651</strain>
    </source>
</reference>
<keyword evidence="4" id="KW-1185">Reference proteome</keyword>
<organism evidence="3 4">
    <name type="scientific">Neonectria magnoliae</name>
    <dbReference type="NCBI Taxonomy" id="2732573"/>
    <lineage>
        <taxon>Eukaryota</taxon>
        <taxon>Fungi</taxon>
        <taxon>Dikarya</taxon>
        <taxon>Ascomycota</taxon>
        <taxon>Pezizomycotina</taxon>
        <taxon>Sordariomycetes</taxon>
        <taxon>Hypocreomycetidae</taxon>
        <taxon>Hypocreales</taxon>
        <taxon>Nectriaceae</taxon>
        <taxon>Neonectria</taxon>
    </lineage>
</organism>
<protein>
    <recommendedName>
        <fullName evidence="2">Apple domain-containing protein</fullName>
    </recommendedName>
</protein>
<gene>
    <name evidence="3" type="ORF">QQZ08_005443</name>
</gene>
<dbReference type="Proteomes" id="UP001498421">
    <property type="component" value="Unassembled WGS sequence"/>
</dbReference>
<proteinExistence type="predicted"/>
<feature type="chain" id="PRO_5046111139" description="Apple domain-containing protein" evidence="1">
    <location>
        <begin position="17"/>
        <end position="302"/>
    </location>
</feature>
<dbReference type="EMBL" id="JAZAVK010000046">
    <property type="protein sequence ID" value="KAK7428012.1"/>
    <property type="molecule type" value="Genomic_DNA"/>
</dbReference>
<sequence>MRFLTLFAAALPLVSSVPTDTQPSLNPPLQSAEKRGELSCGLVGYDLDNPSPFLVKASRCSVTNCASLCKNKPSCKSYSISNTKCSLYSAPVAGNFVADAESAYKFYDKDCTPCDSPDGFRLRLEDKAGALYGYVSNTFNEFGERTTTDDLASALRVRYKASSSKFKQLDLIHKNSAAFTDLTHLSGIVGFSNTNSNLGPGLYNYAYLGASSGTAPGSRPQSGIDNTFTRATGIPKDVESAIWSIKWRSHEVTAQWINLDSSLPTVYLVEIQGFLALTGDVDAMRNTFGPLTELKMYSERVD</sequence>
<comment type="caution">
    <text evidence="3">The sequence shown here is derived from an EMBL/GenBank/DDBJ whole genome shotgun (WGS) entry which is preliminary data.</text>
</comment>
<feature type="domain" description="Apple" evidence="2">
    <location>
        <begin position="40"/>
        <end position="111"/>
    </location>
</feature>
<evidence type="ECO:0000313" key="3">
    <source>
        <dbReference type="EMBL" id="KAK7428012.1"/>
    </source>
</evidence>
<evidence type="ECO:0000259" key="2">
    <source>
        <dbReference type="PROSITE" id="PS50948"/>
    </source>
</evidence>
<name>A0ABR1I542_9HYPO</name>
<dbReference type="InterPro" id="IPR003609">
    <property type="entry name" value="Pan_app"/>
</dbReference>